<evidence type="ECO:0000313" key="6">
    <source>
        <dbReference type="Proteomes" id="UP000286997"/>
    </source>
</evidence>
<dbReference type="EMBL" id="SACP01000038">
    <property type="protein sequence ID" value="RVU13984.1"/>
    <property type="molecule type" value="Genomic_DNA"/>
</dbReference>
<dbReference type="SMART" id="SM00052">
    <property type="entry name" value="EAL"/>
    <property type="match status" value="1"/>
</dbReference>
<dbReference type="CDD" id="cd00130">
    <property type="entry name" value="PAS"/>
    <property type="match status" value="1"/>
</dbReference>
<dbReference type="InterPro" id="IPR001633">
    <property type="entry name" value="EAL_dom"/>
</dbReference>
<dbReference type="InterPro" id="IPR052155">
    <property type="entry name" value="Biofilm_reg_signaling"/>
</dbReference>
<dbReference type="InterPro" id="IPR029787">
    <property type="entry name" value="Nucleotide_cyclase"/>
</dbReference>
<name>A0A3S2VPM8_9HYPH</name>
<evidence type="ECO:0000313" key="5">
    <source>
        <dbReference type="EMBL" id="RVU13984.1"/>
    </source>
</evidence>
<dbReference type="NCBIfam" id="TIGR00229">
    <property type="entry name" value="sensory_box"/>
    <property type="match status" value="1"/>
</dbReference>
<dbReference type="Gene3D" id="3.20.20.450">
    <property type="entry name" value="EAL domain"/>
    <property type="match status" value="1"/>
</dbReference>
<dbReference type="Proteomes" id="UP000286997">
    <property type="component" value="Unassembled WGS sequence"/>
</dbReference>
<feature type="transmembrane region" description="Helical" evidence="1">
    <location>
        <begin position="78"/>
        <end position="105"/>
    </location>
</feature>
<protein>
    <submittedName>
        <fullName evidence="5">EAL domain-containing protein</fullName>
    </submittedName>
</protein>
<evidence type="ECO:0000259" key="4">
    <source>
        <dbReference type="PROSITE" id="PS50924"/>
    </source>
</evidence>
<reference evidence="5 6" key="1">
    <citation type="submission" date="2019-01" db="EMBL/GenBank/DDBJ databases">
        <authorList>
            <person name="Chen W.-M."/>
        </authorList>
    </citation>
    <scope>NUCLEOTIDE SEQUENCE [LARGE SCALE GENOMIC DNA]</scope>
    <source>
        <strain evidence="5 6">TER-1</strain>
    </source>
</reference>
<keyword evidence="1" id="KW-0812">Transmembrane</keyword>
<dbReference type="PANTHER" id="PTHR44757:SF2">
    <property type="entry name" value="BIOFILM ARCHITECTURE MAINTENANCE PROTEIN MBAA"/>
    <property type="match status" value="1"/>
</dbReference>
<dbReference type="SMART" id="SM00267">
    <property type="entry name" value="GGDEF"/>
    <property type="match status" value="1"/>
</dbReference>
<feature type="transmembrane region" description="Helical" evidence="1">
    <location>
        <begin position="215"/>
        <end position="237"/>
    </location>
</feature>
<feature type="transmembrane region" description="Helical" evidence="1">
    <location>
        <begin position="144"/>
        <end position="166"/>
    </location>
</feature>
<dbReference type="InterPro" id="IPR043128">
    <property type="entry name" value="Rev_trsase/Diguanyl_cyclase"/>
</dbReference>
<feature type="transmembrane region" description="Helical" evidence="1">
    <location>
        <begin position="117"/>
        <end position="138"/>
    </location>
</feature>
<dbReference type="InterPro" id="IPR035965">
    <property type="entry name" value="PAS-like_dom_sf"/>
</dbReference>
<gene>
    <name evidence="5" type="ORF">EOE48_25350</name>
</gene>
<feature type="domain" description="GGDEF" evidence="3">
    <location>
        <begin position="395"/>
        <end position="527"/>
    </location>
</feature>
<keyword evidence="6" id="KW-1185">Reference proteome</keyword>
<dbReference type="Pfam" id="PF00990">
    <property type="entry name" value="GGDEF"/>
    <property type="match status" value="1"/>
</dbReference>
<dbReference type="InterPro" id="IPR000014">
    <property type="entry name" value="PAS"/>
</dbReference>
<dbReference type="CDD" id="cd01948">
    <property type="entry name" value="EAL"/>
    <property type="match status" value="1"/>
</dbReference>
<dbReference type="AlphaFoldDB" id="A0A3S2VPM8"/>
<dbReference type="PROSITE" id="PS50883">
    <property type="entry name" value="EAL"/>
    <property type="match status" value="1"/>
</dbReference>
<dbReference type="CDD" id="cd01949">
    <property type="entry name" value="GGDEF"/>
    <property type="match status" value="1"/>
</dbReference>
<dbReference type="InterPro" id="IPR005330">
    <property type="entry name" value="MHYT_dom"/>
</dbReference>
<dbReference type="SUPFAM" id="SSF55785">
    <property type="entry name" value="PYP-like sensor domain (PAS domain)"/>
    <property type="match status" value="1"/>
</dbReference>
<dbReference type="InterPro" id="IPR000160">
    <property type="entry name" value="GGDEF_dom"/>
</dbReference>
<dbReference type="Pfam" id="PF00563">
    <property type="entry name" value="EAL"/>
    <property type="match status" value="1"/>
</dbReference>
<feature type="transmembrane region" description="Helical" evidence="1">
    <location>
        <begin position="16"/>
        <end position="35"/>
    </location>
</feature>
<dbReference type="PROSITE" id="PS50887">
    <property type="entry name" value="GGDEF"/>
    <property type="match status" value="1"/>
</dbReference>
<dbReference type="SUPFAM" id="SSF55073">
    <property type="entry name" value="Nucleotide cyclase"/>
    <property type="match status" value="1"/>
</dbReference>
<feature type="domain" description="MHYT" evidence="4">
    <location>
        <begin position="12"/>
        <end position="199"/>
    </location>
</feature>
<dbReference type="RefSeq" id="WP_127733683.1">
    <property type="nucleotide sequence ID" value="NZ_SACP01000038.1"/>
</dbReference>
<dbReference type="Pfam" id="PF13426">
    <property type="entry name" value="PAS_9"/>
    <property type="match status" value="1"/>
</dbReference>
<dbReference type="PANTHER" id="PTHR44757">
    <property type="entry name" value="DIGUANYLATE CYCLASE DGCP"/>
    <property type="match status" value="1"/>
</dbReference>
<feature type="domain" description="EAL" evidence="2">
    <location>
        <begin position="536"/>
        <end position="786"/>
    </location>
</feature>
<dbReference type="PROSITE" id="PS50924">
    <property type="entry name" value="MHYT"/>
    <property type="match status" value="1"/>
</dbReference>
<evidence type="ECO:0000259" key="2">
    <source>
        <dbReference type="PROSITE" id="PS50883"/>
    </source>
</evidence>
<dbReference type="OrthoDB" id="9814202at2"/>
<comment type="caution">
    <text evidence="5">The sequence shown here is derived from an EMBL/GenBank/DDBJ whole genome shotgun (WGS) entry which is preliminary data.</text>
</comment>
<dbReference type="Gene3D" id="3.30.450.20">
    <property type="entry name" value="PAS domain"/>
    <property type="match status" value="1"/>
</dbReference>
<keyword evidence="1" id="KW-1133">Transmembrane helix</keyword>
<dbReference type="InterPro" id="IPR035919">
    <property type="entry name" value="EAL_sf"/>
</dbReference>
<dbReference type="NCBIfam" id="TIGR00254">
    <property type="entry name" value="GGDEF"/>
    <property type="match status" value="1"/>
</dbReference>
<evidence type="ECO:0000259" key="3">
    <source>
        <dbReference type="PROSITE" id="PS50887"/>
    </source>
</evidence>
<feature type="transmembrane region" description="Helical" evidence="1">
    <location>
        <begin position="178"/>
        <end position="199"/>
    </location>
</feature>
<dbReference type="Pfam" id="PF03707">
    <property type="entry name" value="MHYT"/>
    <property type="match status" value="2"/>
</dbReference>
<sequence>MLNVLGCFVDAHDLRLVALAAGVCALASVTAVWLLCHAARTLGRTRYAWLAVAAVAGGSGIWATHFIAMLAFSPNIPAAYAVGRTVLSLVHAVLLTGIGLLVALWPGPRALRGLGGAIAGGGIAAMHYTGMAAFEVAGHVRWDAALVAASIALGAAFGAAAVTVALSGPGLRPRLAGALLLLVAICGHHFTAMGAVTIVPDPTVEIPVEAIPSEWLAVAVALASLTILLLACAALALDLRDRRLSTQEGERLRSLANAAVEGLVVCRGDRIVSANHSFAALAGCTTTDLAGLALSSFLPGDATRLALAAQPEQPVEADLRRASGETVPVELILRPVEYANQPHYAVAVRDLRARRRAERQIQFLAHHDPLTGLANRASFHGRLDQEIRLAEVGGRKLAVLCLDLDRFKEVNDLFGHAAGDAMLVGVARVADGLLAEGQMMARLGGDEFAILASFEHAVGAGRLAEALLEALRQRNLDAPGGPLVATSIGIAIYPDDAADRTTLLSYADTALYRAKSEGRGTYRFFEAAMGVEVRERRMLEHGLRHAIARGEMRMVYQPQCHVAGGEVTGFEALLRWRRPGHGSVSPAVFIPIAEESGLILQIGEWVLREVCREAAGWPRALAVAVNVSAVQIHHPGFVQTLHDILMETRLDPARLEIELTETALIRDPERALATLQQIKRLGVGIAMDDFGTGYSSLSNLRAFPFDKIKIDSSFIRSVDRNTQTAAIVRSVLGLGRGLDLPVLAEGVETEQELRFLEAEGCQGMQGYLIGRPAAITEFHDLTHGTPAAKHGAVRAA</sequence>
<proteinExistence type="predicted"/>
<feature type="transmembrane region" description="Helical" evidence="1">
    <location>
        <begin position="47"/>
        <end position="72"/>
    </location>
</feature>
<dbReference type="SUPFAM" id="SSF141868">
    <property type="entry name" value="EAL domain-like"/>
    <property type="match status" value="1"/>
</dbReference>
<dbReference type="Gene3D" id="3.30.70.270">
    <property type="match status" value="1"/>
</dbReference>
<keyword evidence="1" id="KW-0472">Membrane</keyword>
<organism evidence="5 6">
    <name type="scientific">Methylobacterium oryzihabitans</name>
    <dbReference type="NCBI Taxonomy" id="2499852"/>
    <lineage>
        <taxon>Bacteria</taxon>
        <taxon>Pseudomonadati</taxon>
        <taxon>Pseudomonadota</taxon>
        <taxon>Alphaproteobacteria</taxon>
        <taxon>Hyphomicrobiales</taxon>
        <taxon>Methylobacteriaceae</taxon>
        <taxon>Methylobacterium</taxon>
    </lineage>
</organism>
<accession>A0A3S2VPM8</accession>
<dbReference type="GO" id="GO:0016020">
    <property type="term" value="C:membrane"/>
    <property type="evidence" value="ECO:0007669"/>
    <property type="project" value="UniProtKB-UniRule"/>
</dbReference>
<evidence type="ECO:0000256" key="1">
    <source>
        <dbReference type="PROSITE-ProRule" id="PRU00244"/>
    </source>
</evidence>